<dbReference type="InterPro" id="IPR009057">
    <property type="entry name" value="Homeodomain-like_sf"/>
</dbReference>
<name>A0A918N1L8_9FLAO</name>
<evidence type="ECO:0000313" key="5">
    <source>
        <dbReference type="EMBL" id="GGX04877.1"/>
    </source>
</evidence>
<dbReference type="SMART" id="SM00342">
    <property type="entry name" value="HTH_ARAC"/>
    <property type="match status" value="1"/>
</dbReference>
<keyword evidence="2" id="KW-0238">DNA-binding</keyword>
<evidence type="ECO:0000256" key="1">
    <source>
        <dbReference type="ARBA" id="ARBA00023015"/>
    </source>
</evidence>
<evidence type="ECO:0000256" key="2">
    <source>
        <dbReference type="ARBA" id="ARBA00023125"/>
    </source>
</evidence>
<dbReference type="PRINTS" id="PR00032">
    <property type="entry name" value="HTHARAC"/>
</dbReference>
<feature type="domain" description="HTH araC/xylS-type" evidence="4">
    <location>
        <begin position="237"/>
        <end position="335"/>
    </location>
</feature>
<keyword evidence="6" id="KW-1185">Reference proteome</keyword>
<organism evidence="5 6">
    <name type="scientific">Aquimarina muelleri</name>
    <dbReference type="NCBI Taxonomy" id="279356"/>
    <lineage>
        <taxon>Bacteria</taxon>
        <taxon>Pseudomonadati</taxon>
        <taxon>Bacteroidota</taxon>
        <taxon>Flavobacteriia</taxon>
        <taxon>Flavobacteriales</taxon>
        <taxon>Flavobacteriaceae</taxon>
        <taxon>Aquimarina</taxon>
    </lineage>
</organism>
<keyword evidence="1" id="KW-0805">Transcription regulation</keyword>
<dbReference type="InterPro" id="IPR020449">
    <property type="entry name" value="Tscrpt_reg_AraC-type_HTH"/>
</dbReference>
<gene>
    <name evidence="5" type="ORF">GCM10007384_03130</name>
</gene>
<sequence length="339" mass="39720">MRVIEINTVQSHEILEQLNIHLNGDLKEHCGEHSLVFENEFGKGVIRSITFDWGVSLIDYNVCFTKDVRIIFKSSDINPIKFIFVSEGNLKYYNDDEDTEYDFERYQNIITCNKKNSKETYLFLNKTTIKVNFIYMQPKEYVKKKNNNLSYLNINLLSTFLNEKAESVYNHFGDFNLKIADQIKQLQEICDNGIVRTLFIEGQLNRIMAMQILELNNFEDNIRFPESISRSDIKKINNLSSYIVNNISEPMSITSLSTKSGLNPKKLQLGFKILFSKTVNEYVRQIKLETARDYIKNTNDSVSEIVYKVGFKSRSYFSKIFFEKYGVLPIDYRKKIKSK</sequence>
<protein>
    <recommendedName>
        <fullName evidence="4">HTH araC/xylS-type domain-containing protein</fullName>
    </recommendedName>
</protein>
<dbReference type="Gene3D" id="1.10.10.60">
    <property type="entry name" value="Homeodomain-like"/>
    <property type="match status" value="2"/>
</dbReference>
<keyword evidence="3" id="KW-0804">Transcription</keyword>
<dbReference type="PROSITE" id="PS01124">
    <property type="entry name" value="HTH_ARAC_FAMILY_2"/>
    <property type="match status" value="1"/>
</dbReference>
<dbReference type="EMBL" id="BMWS01000002">
    <property type="protein sequence ID" value="GGX04877.1"/>
    <property type="molecule type" value="Genomic_DNA"/>
</dbReference>
<reference evidence="5 6" key="1">
    <citation type="journal article" date="2014" name="Int. J. Syst. Evol. Microbiol.">
        <title>Complete genome sequence of Corynebacterium casei LMG S-19264T (=DSM 44701T), isolated from a smear-ripened cheese.</title>
        <authorList>
            <consortium name="US DOE Joint Genome Institute (JGI-PGF)"/>
            <person name="Walter F."/>
            <person name="Albersmeier A."/>
            <person name="Kalinowski J."/>
            <person name="Ruckert C."/>
        </authorList>
    </citation>
    <scope>NUCLEOTIDE SEQUENCE [LARGE SCALE GENOMIC DNA]</scope>
    <source>
        <strain evidence="5 6">KCTC 12285</strain>
    </source>
</reference>
<proteinExistence type="predicted"/>
<dbReference type="Pfam" id="PF12833">
    <property type="entry name" value="HTH_18"/>
    <property type="match status" value="1"/>
</dbReference>
<dbReference type="Proteomes" id="UP000601108">
    <property type="component" value="Unassembled WGS sequence"/>
</dbReference>
<dbReference type="InterPro" id="IPR018060">
    <property type="entry name" value="HTH_AraC"/>
</dbReference>
<dbReference type="GO" id="GO:0003700">
    <property type="term" value="F:DNA-binding transcription factor activity"/>
    <property type="evidence" value="ECO:0007669"/>
    <property type="project" value="InterPro"/>
</dbReference>
<dbReference type="AlphaFoldDB" id="A0A918N1L8"/>
<dbReference type="PANTHER" id="PTHR47893:SF1">
    <property type="entry name" value="REGULATORY PROTEIN PCHR"/>
    <property type="match status" value="1"/>
</dbReference>
<comment type="caution">
    <text evidence="5">The sequence shown here is derived from an EMBL/GenBank/DDBJ whole genome shotgun (WGS) entry which is preliminary data.</text>
</comment>
<evidence type="ECO:0000313" key="6">
    <source>
        <dbReference type="Proteomes" id="UP000601108"/>
    </source>
</evidence>
<evidence type="ECO:0000259" key="4">
    <source>
        <dbReference type="PROSITE" id="PS01124"/>
    </source>
</evidence>
<evidence type="ECO:0000256" key="3">
    <source>
        <dbReference type="ARBA" id="ARBA00023163"/>
    </source>
</evidence>
<accession>A0A918N1L8</accession>
<dbReference type="RefSeq" id="WP_027410815.1">
    <property type="nucleotide sequence ID" value="NZ_BMWS01000002.1"/>
</dbReference>
<dbReference type="PANTHER" id="PTHR47893">
    <property type="entry name" value="REGULATORY PROTEIN PCHR"/>
    <property type="match status" value="1"/>
</dbReference>
<dbReference type="InterPro" id="IPR053142">
    <property type="entry name" value="PchR_regulatory_protein"/>
</dbReference>
<dbReference type="GO" id="GO:0043565">
    <property type="term" value="F:sequence-specific DNA binding"/>
    <property type="evidence" value="ECO:0007669"/>
    <property type="project" value="InterPro"/>
</dbReference>
<dbReference type="SUPFAM" id="SSF46689">
    <property type="entry name" value="Homeodomain-like"/>
    <property type="match status" value="1"/>
</dbReference>